<evidence type="ECO:0000256" key="6">
    <source>
        <dbReference type="RuleBase" id="RU364050"/>
    </source>
</evidence>
<comment type="catalytic activity">
    <reaction evidence="5 6">
        <text>RNA(n) + a ribonucleoside 5'-triphosphate = RNA(n+1) + diphosphate</text>
        <dbReference type="Rhea" id="RHEA:21248"/>
        <dbReference type="Rhea" id="RHEA-COMP:14527"/>
        <dbReference type="Rhea" id="RHEA-COMP:17342"/>
        <dbReference type="ChEBI" id="CHEBI:33019"/>
        <dbReference type="ChEBI" id="CHEBI:61557"/>
        <dbReference type="ChEBI" id="CHEBI:140395"/>
        <dbReference type="EC" id="2.7.7.48"/>
    </reaction>
</comment>
<dbReference type="GO" id="GO:0039694">
    <property type="term" value="P:viral RNA genome replication"/>
    <property type="evidence" value="ECO:0007669"/>
    <property type="project" value="InterPro"/>
</dbReference>
<proteinExistence type="predicted"/>
<keyword evidence="4 6" id="KW-0693">Viral RNA replication</keyword>
<sequence>MPAAVTFKDELVVAVQGFAQNNRTAEGIRGNVNVLDEAINIERACIVARPVKTATHLLLDVIPQILRGGQVVYDYHGNSVSVVAVPLADGTALYYNTTQGVQYAHPDIYVVLASHYAGSYDYHPSYPTLFTTGFLLSEVGDGRKRFAERREKHFCGGDVARIKASPISKISGEHHIHFTAEEVLRAIPREKKLQALQALRLPTDTTTTMLGGVMLWLASLDPLMYEVIAETTLLDSANISQFDDRAKIISVKAKKYQNLVGVDLRPLFEPQVLINRVAGDVDWMTEKFHRVEPNLAQVSEDFVYKEALRLFATEDNTKMRPVKLTWNEFWSDRWQWAAAGSVHSQYKEDDKHIPKERELKNKFISLISMPDCDITRWSGRSPKIEAWASTKYEWGKLRAIYGCDLTSYVLATFACFGIENTLGQQFPVGDKARESYVRATVASTLQDRTPWCLDYEDFNSQHSIPAMQAVIRAYLNVHHDDLSPEQREALSWTHDSVANTTINDAAGTKSTYKVNGTLMSGWRLTTWMNTVLNYIYLQAAMGGRNPDLRSIHNGDDVLIGVKSFKDVQDVTVGLEKFQIRSKPMKCNFGSLAEFLRIDHMADGNGQYLARNIATLMHSRIETKKAISLTDALESFEERISEYKQRGGLQTIEQRLRDIYYNRIAPVYKNTKEDCYNIRATHRVNGGLCDHPEGLLDHEIGVDTVRGEVELPESLPGVWDFARRISTTFEVPLKVDEIAKRIRSATLNAVQMVRKHVEVRRVEDRKQAAVYRGIYGAYSDLAKRATTGKALLTGFPLQILGCDSATKPLMSLVSQSRDPMKLLSIVL</sequence>
<dbReference type="InterPro" id="IPR007094">
    <property type="entry name" value="RNA-dir_pol_PSvirus"/>
</dbReference>
<feature type="domain" description="RdRp catalytic" evidence="7">
    <location>
        <begin position="448"/>
        <end position="569"/>
    </location>
</feature>
<dbReference type="GO" id="GO:0000166">
    <property type="term" value="F:nucleotide binding"/>
    <property type="evidence" value="ECO:0007669"/>
    <property type="project" value="UniProtKB-KW"/>
</dbReference>
<evidence type="ECO:0000256" key="4">
    <source>
        <dbReference type="ARBA" id="ARBA00022953"/>
    </source>
</evidence>
<evidence type="ECO:0000256" key="3">
    <source>
        <dbReference type="ARBA" id="ARBA00022741"/>
    </source>
</evidence>
<evidence type="ECO:0000259" key="7">
    <source>
        <dbReference type="PROSITE" id="PS50507"/>
    </source>
</evidence>
<dbReference type="GO" id="GO:0006351">
    <property type="term" value="P:DNA-templated transcription"/>
    <property type="evidence" value="ECO:0007669"/>
    <property type="project" value="InterPro"/>
</dbReference>
<name>A0AA51UA31_9VIRU</name>
<keyword evidence="2 6" id="KW-0548">Nucleotidyltransferase</keyword>
<organism evidence="8">
    <name type="scientific">Uromyces fabae virus</name>
    <dbReference type="NCBI Taxonomy" id="3069272"/>
    <lineage>
        <taxon>Viruses</taxon>
        <taxon>Riboviria</taxon>
    </lineage>
</organism>
<protein>
    <recommendedName>
        <fullName evidence="6">RNA-directed RNA polymerase</fullName>
        <ecNumber evidence="6">2.7.7.48</ecNumber>
    </recommendedName>
</protein>
<dbReference type="GO" id="GO:0003723">
    <property type="term" value="F:RNA binding"/>
    <property type="evidence" value="ECO:0007669"/>
    <property type="project" value="InterPro"/>
</dbReference>
<dbReference type="Pfam" id="PF02123">
    <property type="entry name" value="RdRP_4"/>
    <property type="match status" value="1"/>
</dbReference>
<dbReference type="SUPFAM" id="SSF56672">
    <property type="entry name" value="DNA/RNA polymerases"/>
    <property type="match status" value="1"/>
</dbReference>
<keyword evidence="3 6" id="KW-0547">Nucleotide-binding</keyword>
<evidence type="ECO:0000256" key="1">
    <source>
        <dbReference type="ARBA" id="ARBA00022679"/>
    </source>
</evidence>
<reference evidence="8" key="2">
    <citation type="submission" date="2023-05" db="EMBL/GenBank/DDBJ databases">
        <authorList>
            <person name="Seitz J."/>
            <person name="Voegele R.T."/>
            <person name="Link T.I."/>
        </authorList>
    </citation>
    <scope>NUCLEOTIDE SEQUENCE</scope>
    <source>
        <strain evidence="8">Ufvs_8</strain>
    </source>
</reference>
<accession>A0AA51UA31</accession>
<evidence type="ECO:0000256" key="5">
    <source>
        <dbReference type="ARBA" id="ARBA00048744"/>
    </source>
</evidence>
<dbReference type="PROSITE" id="PS50507">
    <property type="entry name" value="RDRP_SSRNA_POS"/>
    <property type="match status" value="1"/>
</dbReference>
<dbReference type="InterPro" id="IPR043502">
    <property type="entry name" value="DNA/RNA_pol_sf"/>
</dbReference>
<keyword evidence="1 6" id="KW-0808">Transferase</keyword>
<dbReference type="EMBL" id="OQ995231">
    <property type="protein sequence ID" value="WMV64392.1"/>
    <property type="molecule type" value="Genomic_RNA"/>
</dbReference>
<keyword evidence="6" id="KW-0696">RNA-directed RNA polymerase</keyword>
<dbReference type="EC" id="2.7.7.48" evidence="6"/>
<reference evidence="8" key="1">
    <citation type="journal article" date="2023" name="Viruses">
        <title>Mycoviruses in the Rust Fungus Uromyces fabae.</title>
        <authorList>
            <person name="Seitz J.M."/>
            <person name="Voegele R.T."/>
            <person name="Link T.I."/>
        </authorList>
    </citation>
    <scope>NUCLEOTIDE SEQUENCE</scope>
    <source>
        <strain evidence="8">Ufvs_8</strain>
    </source>
</reference>
<evidence type="ECO:0000256" key="2">
    <source>
        <dbReference type="ARBA" id="ARBA00022695"/>
    </source>
</evidence>
<dbReference type="GO" id="GO:0003968">
    <property type="term" value="F:RNA-directed RNA polymerase activity"/>
    <property type="evidence" value="ECO:0007669"/>
    <property type="project" value="UniProtKB-KW"/>
</dbReference>
<evidence type="ECO:0000313" key="8">
    <source>
        <dbReference type="EMBL" id="WMV64392.1"/>
    </source>
</evidence>
<dbReference type="InterPro" id="IPR001795">
    <property type="entry name" value="RNA-dir_pol_luteovirus"/>
</dbReference>